<name>A0ABQ6K648_9MICO</name>
<evidence type="ECO:0000256" key="4">
    <source>
        <dbReference type="ARBA" id="ARBA00022989"/>
    </source>
</evidence>
<dbReference type="PANTHER" id="PTHR39087">
    <property type="entry name" value="UPF0104 MEMBRANE PROTEIN MJ1595"/>
    <property type="match status" value="1"/>
</dbReference>
<feature type="transmembrane region" description="Helical" evidence="6">
    <location>
        <begin position="121"/>
        <end position="139"/>
    </location>
</feature>
<keyword evidence="8" id="KW-1185">Reference proteome</keyword>
<feature type="transmembrane region" description="Helical" evidence="6">
    <location>
        <begin position="224"/>
        <end position="246"/>
    </location>
</feature>
<keyword evidence="3 6" id="KW-0812">Transmembrane</keyword>
<accession>A0ABQ6K648</accession>
<evidence type="ECO:0008006" key="9">
    <source>
        <dbReference type="Google" id="ProtNLM"/>
    </source>
</evidence>
<protein>
    <recommendedName>
        <fullName evidence="9">Flippase-like domain-containing protein</fullName>
    </recommendedName>
</protein>
<comment type="caution">
    <text evidence="7">The sequence shown here is derived from an EMBL/GenBank/DDBJ whole genome shotgun (WGS) entry which is preliminary data.</text>
</comment>
<keyword evidence="2" id="KW-1003">Cell membrane</keyword>
<feature type="transmembrane region" description="Helical" evidence="6">
    <location>
        <begin position="29"/>
        <end position="51"/>
    </location>
</feature>
<proteinExistence type="predicted"/>
<dbReference type="PANTHER" id="PTHR39087:SF2">
    <property type="entry name" value="UPF0104 MEMBRANE PROTEIN MJ1595"/>
    <property type="match status" value="1"/>
</dbReference>
<comment type="subcellular location">
    <subcellularLocation>
        <location evidence="1">Cell membrane</location>
        <topology evidence="1">Multi-pass membrane protein</topology>
    </subcellularLocation>
</comment>
<evidence type="ECO:0000256" key="5">
    <source>
        <dbReference type="ARBA" id="ARBA00023136"/>
    </source>
</evidence>
<dbReference type="RefSeq" id="WP_284254599.1">
    <property type="nucleotide sequence ID" value="NZ_BAAAQO010000004.1"/>
</dbReference>
<dbReference type="InterPro" id="IPR022791">
    <property type="entry name" value="L-PG_synthase/AglD"/>
</dbReference>
<keyword evidence="4 6" id="KW-1133">Transmembrane helix</keyword>
<feature type="transmembrane region" description="Helical" evidence="6">
    <location>
        <begin position="281"/>
        <end position="300"/>
    </location>
</feature>
<feature type="transmembrane region" description="Helical" evidence="6">
    <location>
        <begin position="151"/>
        <end position="177"/>
    </location>
</feature>
<gene>
    <name evidence="7" type="ORF">GCM10025881_27420</name>
</gene>
<dbReference type="Pfam" id="PF03706">
    <property type="entry name" value="LPG_synthase_TM"/>
    <property type="match status" value="1"/>
</dbReference>
<evidence type="ECO:0000256" key="6">
    <source>
        <dbReference type="SAM" id="Phobius"/>
    </source>
</evidence>
<feature type="transmembrane region" description="Helical" evidence="6">
    <location>
        <begin position="96"/>
        <end position="116"/>
    </location>
</feature>
<feature type="transmembrane region" description="Helical" evidence="6">
    <location>
        <begin position="252"/>
        <end position="269"/>
    </location>
</feature>
<evidence type="ECO:0000256" key="1">
    <source>
        <dbReference type="ARBA" id="ARBA00004651"/>
    </source>
</evidence>
<evidence type="ECO:0000313" key="7">
    <source>
        <dbReference type="EMBL" id="GMA95918.1"/>
    </source>
</evidence>
<dbReference type="NCBIfam" id="TIGR00374">
    <property type="entry name" value="flippase-like domain"/>
    <property type="match status" value="1"/>
</dbReference>
<feature type="transmembrane region" description="Helical" evidence="6">
    <location>
        <begin position="306"/>
        <end position="323"/>
    </location>
</feature>
<evidence type="ECO:0000256" key="2">
    <source>
        <dbReference type="ARBA" id="ARBA00022475"/>
    </source>
</evidence>
<dbReference type="Proteomes" id="UP001157034">
    <property type="component" value="Unassembled WGS sequence"/>
</dbReference>
<keyword evidence="5 6" id="KW-0472">Membrane</keyword>
<organism evidence="7 8">
    <name type="scientific">Pseudolysinimonas kribbensis</name>
    <dbReference type="NCBI Taxonomy" id="433641"/>
    <lineage>
        <taxon>Bacteria</taxon>
        <taxon>Bacillati</taxon>
        <taxon>Actinomycetota</taxon>
        <taxon>Actinomycetes</taxon>
        <taxon>Micrococcales</taxon>
        <taxon>Microbacteriaceae</taxon>
        <taxon>Pseudolysinimonas</taxon>
    </lineage>
</organism>
<feature type="transmembrane region" description="Helical" evidence="6">
    <location>
        <begin position="72"/>
        <end position="90"/>
    </location>
</feature>
<evidence type="ECO:0000256" key="3">
    <source>
        <dbReference type="ARBA" id="ARBA00022692"/>
    </source>
</evidence>
<reference evidence="8" key="1">
    <citation type="journal article" date="2019" name="Int. J. Syst. Evol. Microbiol.">
        <title>The Global Catalogue of Microorganisms (GCM) 10K type strain sequencing project: providing services to taxonomists for standard genome sequencing and annotation.</title>
        <authorList>
            <consortium name="The Broad Institute Genomics Platform"/>
            <consortium name="The Broad Institute Genome Sequencing Center for Infectious Disease"/>
            <person name="Wu L."/>
            <person name="Ma J."/>
        </authorList>
    </citation>
    <scope>NUCLEOTIDE SEQUENCE [LARGE SCALE GENOMIC DNA]</scope>
    <source>
        <strain evidence="8">NBRC 108894</strain>
    </source>
</reference>
<evidence type="ECO:0000313" key="8">
    <source>
        <dbReference type="Proteomes" id="UP001157034"/>
    </source>
</evidence>
<dbReference type="EMBL" id="BSVB01000001">
    <property type="protein sequence ID" value="GMA95918.1"/>
    <property type="molecule type" value="Genomic_DNA"/>
</dbReference>
<sequence>MPVAGVLIATVIVPQFGEAARALRAVGTVSPPLVTAGVVLELISLAAFALLTRHAFPFAVRPRFGTVLRADLISVGIGNTLPFGAAPALAARVRLFVLAGAPAAAATGAIVVEGVVSNQALAAIFGAGMLGSSGLLSGLDRGAVAAGAPHGLTWTVGLIGCAALVGCAVGLIGLTLLRRPALVLLARITRPLGAARSAAVVEFVDSTLTVIAAASADRRRLGAVALWASVNWLADAAALGVLLAAFGERLPIASLFFAYGLAAILNAVPLTPGGVGIVEGVLVPVLVGLGVPGGRAVLAVTAWRLVQFWMPIPIAALAAATLLRRRRR</sequence>